<dbReference type="SMART" id="SM00320">
    <property type="entry name" value="WD40"/>
    <property type="match status" value="6"/>
</dbReference>
<dbReference type="InterPro" id="IPR001680">
    <property type="entry name" value="WD40_rpt"/>
</dbReference>
<dbReference type="SUPFAM" id="SSF50978">
    <property type="entry name" value="WD40 repeat-like"/>
    <property type="match status" value="1"/>
</dbReference>
<protein>
    <submittedName>
        <fullName evidence="7">WD40 repeat-like protein</fullName>
    </submittedName>
</protein>
<sequence length="736" mass="80645">MHRRPSIALRPKTSSAVDDSHAPPASFEPPSMKRTASQTFSTHTAETRESGSSLGAVQESEGLEHPHRASRTQQHSHYAHTSSRSLSRATHIFGDGVKQIRRKLSSSSSSARRPSIQNLFDAPVPVPSRKPSTSHSSHSSHAYHAYHSADPLRLPLPHADSGLPLPLAPEFASPPPASKRISMLNRLSSLRRRPAASGPSGEYAKWNPVPPPIPSNYPVHAPGSAARQAAAAANDARQSQLRREQEQTRRFLEGGVPPANMEEVIKDSESGVGMMCSSPINRSDGALEKKMVDPLAVLPVEINELILSNLDAPSLIQAELVSKHWRSVASSSHVWKEVFLQKFEPTVHVSPTPIMMGGAGIGKTNKNGKAAPGQDWKKMYQARKTINRRWKTDSPSAIYLNGHTDSVYCCQFDEDKIITGSRDRTIRVWDMKTFECVKVIGGPTHRPQPNTPHQLEVHTYTKVNNPSLNGSAVGNEIYHVPSDYHDASILCLQYDDRIMVTGSSDHTCIVWDITGDNFVPLHRLRGHQAGVLDVCLDEKHIISCSKDSAIIVWDRHTGRQIRILQGHRGPVNAVQLRGNLLVSASGDGVAKLWNLDSGNESIKDFPSEDRGLAAVEFSDDANIVLAGGNDHVVYKFDATTGKLLHTSARHGGLVRSLFLDAFNGRIVSGSYDQSIRIADYATGEVFAKYENWTTSWILSAKSDYRRVVATSQDGRTLILDFGWNVEGGQALVDSSS</sequence>
<evidence type="ECO:0000313" key="7">
    <source>
        <dbReference type="EMBL" id="KAF2635744.1"/>
    </source>
</evidence>
<keyword evidence="2 4" id="KW-0853">WD repeat</keyword>
<dbReference type="PANTHER" id="PTHR19848:SF8">
    <property type="entry name" value="F-BOX AND WD REPEAT DOMAIN CONTAINING 7"/>
    <property type="match status" value="1"/>
</dbReference>
<dbReference type="AlphaFoldDB" id="A0A6A6RNY8"/>
<evidence type="ECO:0000313" key="8">
    <source>
        <dbReference type="Proteomes" id="UP000799753"/>
    </source>
</evidence>
<accession>A0A6A6RNY8</accession>
<evidence type="ECO:0000259" key="6">
    <source>
        <dbReference type="PROSITE" id="PS50181"/>
    </source>
</evidence>
<feature type="compositionally biased region" description="Polar residues" evidence="5">
    <location>
        <begin position="71"/>
        <end position="88"/>
    </location>
</feature>
<dbReference type="Gene3D" id="2.130.10.10">
    <property type="entry name" value="YVTN repeat-like/Quinoprotein amine dehydrogenase"/>
    <property type="match status" value="2"/>
</dbReference>
<evidence type="ECO:0000256" key="3">
    <source>
        <dbReference type="ARBA" id="ARBA00022737"/>
    </source>
</evidence>
<dbReference type="Pfam" id="PF00400">
    <property type="entry name" value="WD40"/>
    <property type="match status" value="5"/>
</dbReference>
<dbReference type="Gene3D" id="1.20.1280.50">
    <property type="match status" value="1"/>
</dbReference>
<feature type="compositionally biased region" description="Low complexity" evidence="5">
    <location>
        <begin position="220"/>
        <end position="236"/>
    </location>
</feature>
<dbReference type="SMART" id="SM00256">
    <property type="entry name" value="FBOX"/>
    <property type="match status" value="1"/>
</dbReference>
<dbReference type="SUPFAM" id="SSF81383">
    <property type="entry name" value="F-box domain"/>
    <property type="match status" value="1"/>
</dbReference>
<name>A0A6A6RNY8_9PLEO</name>
<dbReference type="PANTHER" id="PTHR19848">
    <property type="entry name" value="WD40 REPEAT PROTEIN"/>
    <property type="match status" value="1"/>
</dbReference>
<gene>
    <name evidence="7" type="ORF">P280DRAFT_170082</name>
</gene>
<dbReference type="OrthoDB" id="19711at2759"/>
<comment type="similarity">
    <text evidence="1">Belongs to the WD repeat MET30/SCONB/SCON-2 family.</text>
</comment>
<dbReference type="PROSITE" id="PS50294">
    <property type="entry name" value="WD_REPEATS_REGION"/>
    <property type="match status" value="2"/>
</dbReference>
<dbReference type="InterPro" id="IPR001810">
    <property type="entry name" value="F-box_dom"/>
</dbReference>
<feature type="repeat" description="WD" evidence="4">
    <location>
        <begin position="400"/>
        <end position="439"/>
    </location>
</feature>
<feature type="region of interest" description="Disordered" evidence="5">
    <location>
        <begin position="220"/>
        <end position="249"/>
    </location>
</feature>
<feature type="region of interest" description="Disordered" evidence="5">
    <location>
        <begin position="1"/>
        <end position="144"/>
    </location>
</feature>
<dbReference type="InterPro" id="IPR036047">
    <property type="entry name" value="F-box-like_dom_sf"/>
</dbReference>
<evidence type="ECO:0000256" key="5">
    <source>
        <dbReference type="SAM" id="MobiDB-lite"/>
    </source>
</evidence>
<dbReference type="Proteomes" id="UP000799753">
    <property type="component" value="Unassembled WGS sequence"/>
</dbReference>
<feature type="repeat" description="WD" evidence="4">
    <location>
        <begin position="482"/>
        <end position="513"/>
    </location>
</feature>
<keyword evidence="3" id="KW-0677">Repeat</keyword>
<feature type="domain" description="F-box" evidence="6">
    <location>
        <begin position="292"/>
        <end position="338"/>
    </location>
</feature>
<feature type="repeat" description="WD" evidence="4">
    <location>
        <begin position="564"/>
        <end position="603"/>
    </location>
</feature>
<evidence type="ECO:0000256" key="2">
    <source>
        <dbReference type="ARBA" id="ARBA00022574"/>
    </source>
</evidence>
<dbReference type="InterPro" id="IPR019775">
    <property type="entry name" value="WD40_repeat_CS"/>
</dbReference>
<dbReference type="InterPro" id="IPR015943">
    <property type="entry name" value="WD40/YVTN_repeat-like_dom_sf"/>
</dbReference>
<proteinExistence type="inferred from homology"/>
<feature type="compositionally biased region" description="Low complexity" evidence="5">
    <location>
        <begin position="134"/>
        <end position="144"/>
    </location>
</feature>
<dbReference type="EMBL" id="MU006804">
    <property type="protein sequence ID" value="KAF2635744.1"/>
    <property type="molecule type" value="Genomic_DNA"/>
</dbReference>
<keyword evidence="8" id="KW-1185">Reference proteome</keyword>
<reference evidence="7" key="1">
    <citation type="journal article" date="2020" name="Stud. Mycol.">
        <title>101 Dothideomycetes genomes: a test case for predicting lifestyles and emergence of pathogens.</title>
        <authorList>
            <person name="Haridas S."/>
            <person name="Albert R."/>
            <person name="Binder M."/>
            <person name="Bloem J."/>
            <person name="Labutti K."/>
            <person name="Salamov A."/>
            <person name="Andreopoulos B."/>
            <person name="Baker S."/>
            <person name="Barry K."/>
            <person name="Bills G."/>
            <person name="Bluhm B."/>
            <person name="Cannon C."/>
            <person name="Castanera R."/>
            <person name="Culley D."/>
            <person name="Daum C."/>
            <person name="Ezra D."/>
            <person name="Gonzalez J."/>
            <person name="Henrissat B."/>
            <person name="Kuo A."/>
            <person name="Liang C."/>
            <person name="Lipzen A."/>
            <person name="Lutzoni F."/>
            <person name="Magnuson J."/>
            <person name="Mondo S."/>
            <person name="Nolan M."/>
            <person name="Ohm R."/>
            <person name="Pangilinan J."/>
            <person name="Park H.-J."/>
            <person name="Ramirez L."/>
            <person name="Alfaro M."/>
            <person name="Sun H."/>
            <person name="Tritt A."/>
            <person name="Yoshinaga Y."/>
            <person name="Zwiers L.-H."/>
            <person name="Turgeon B."/>
            <person name="Goodwin S."/>
            <person name="Spatafora J."/>
            <person name="Crous P."/>
            <person name="Grigoriev I."/>
        </authorList>
    </citation>
    <scope>NUCLEOTIDE SEQUENCE</scope>
    <source>
        <strain evidence="7">CBS 473.64</strain>
    </source>
</reference>
<dbReference type="PROSITE" id="PS50181">
    <property type="entry name" value="FBOX"/>
    <property type="match status" value="1"/>
</dbReference>
<feature type="repeat" description="WD" evidence="4">
    <location>
        <begin position="524"/>
        <end position="563"/>
    </location>
</feature>
<dbReference type="Pfam" id="PF12937">
    <property type="entry name" value="F-box-like"/>
    <property type="match status" value="1"/>
</dbReference>
<dbReference type="CDD" id="cd00200">
    <property type="entry name" value="WD40"/>
    <property type="match status" value="1"/>
</dbReference>
<evidence type="ECO:0000256" key="4">
    <source>
        <dbReference type="PROSITE-ProRule" id="PRU00221"/>
    </source>
</evidence>
<evidence type="ECO:0000256" key="1">
    <source>
        <dbReference type="ARBA" id="ARBA00007968"/>
    </source>
</evidence>
<dbReference type="PROSITE" id="PS00678">
    <property type="entry name" value="WD_REPEATS_1"/>
    <property type="match status" value="3"/>
</dbReference>
<dbReference type="PRINTS" id="PR00320">
    <property type="entry name" value="GPROTEINBRPT"/>
</dbReference>
<organism evidence="7 8">
    <name type="scientific">Massarina eburnea CBS 473.64</name>
    <dbReference type="NCBI Taxonomy" id="1395130"/>
    <lineage>
        <taxon>Eukaryota</taxon>
        <taxon>Fungi</taxon>
        <taxon>Dikarya</taxon>
        <taxon>Ascomycota</taxon>
        <taxon>Pezizomycotina</taxon>
        <taxon>Dothideomycetes</taxon>
        <taxon>Pleosporomycetidae</taxon>
        <taxon>Pleosporales</taxon>
        <taxon>Massarineae</taxon>
        <taxon>Massarinaceae</taxon>
        <taxon>Massarina</taxon>
    </lineage>
</organism>
<feature type="compositionally biased region" description="Polar residues" evidence="5">
    <location>
        <begin position="34"/>
        <end position="55"/>
    </location>
</feature>
<dbReference type="InterPro" id="IPR036322">
    <property type="entry name" value="WD40_repeat_dom_sf"/>
</dbReference>
<dbReference type="InterPro" id="IPR020472">
    <property type="entry name" value="WD40_PAC1"/>
</dbReference>
<dbReference type="PROSITE" id="PS50082">
    <property type="entry name" value="WD_REPEATS_2"/>
    <property type="match status" value="4"/>
</dbReference>